<dbReference type="RefSeq" id="WP_198037419.1">
    <property type="nucleotide sequence ID" value="NZ_JBHEZZ010000007.1"/>
</dbReference>
<feature type="region of interest" description="Disordered" evidence="1">
    <location>
        <begin position="64"/>
        <end position="88"/>
    </location>
</feature>
<sequence length="88" mass="9503">MSEDTERLAKALIELREAEGLSVTELALRTTLSVATIKVHESDLGRLPTSFAARRFEEVLDWAPGSIPTLPQEPTDPESPPDSSAVTG</sequence>
<gene>
    <name evidence="2" type="ORF">ACEZDJ_15860</name>
</gene>
<organism evidence="2 3">
    <name type="scientific">Streptacidiphilus cavernicola</name>
    <dbReference type="NCBI Taxonomy" id="3342716"/>
    <lineage>
        <taxon>Bacteria</taxon>
        <taxon>Bacillati</taxon>
        <taxon>Actinomycetota</taxon>
        <taxon>Actinomycetes</taxon>
        <taxon>Kitasatosporales</taxon>
        <taxon>Streptomycetaceae</taxon>
        <taxon>Streptacidiphilus</taxon>
    </lineage>
</organism>
<protein>
    <submittedName>
        <fullName evidence="2">Multiprotein-bridging factor 1 family protein</fullName>
    </submittedName>
</protein>
<keyword evidence="3" id="KW-1185">Reference proteome</keyword>
<dbReference type="InterPro" id="IPR010982">
    <property type="entry name" value="Lambda_DNA-bd_dom_sf"/>
</dbReference>
<proteinExistence type="predicted"/>
<name>A0ABV6UMT4_9ACTN</name>
<evidence type="ECO:0000256" key="1">
    <source>
        <dbReference type="SAM" id="MobiDB-lite"/>
    </source>
</evidence>
<dbReference type="SUPFAM" id="SSF47413">
    <property type="entry name" value="lambda repressor-like DNA-binding domains"/>
    <property type="match status" value="1"/>
</dbReference>
<dbReference type="CDD" id="cd00093">
    <property type="entry name" value="HTH_XRE"/>
    <property type="match status" value="1"/>
</dbReference>
<dbReference type="Proteomes" id="UP001592528">
    <property type="component" value="Unassembled WGS sequence"/>
</dbReference>
<evidence type="ECO:0000313" key="3">
    <source>
        <dbReference type="Proteomes" id="UP001592528"/>
    </source>
</evidence>
<dbReference type="InterPro" id="IPR001387">
    <property type="entry name" value="Cro/C1-type_HTH"/>
</dbReference>
<reference evidence="2 3" key="1">
    <citation type="submission" date="2024-09" db="EMBL/GenBank/DDBJ databases">
        <authorList>
            <person name="Lee S.D."/>
        </authorList>
    </citation>
    <scope>NUCLEOTIDE SEQUENCE [LARGE SCALE GENOMIC DNA]</scope>
    <source>
        <strain evidence="2 3">N1-5</strain>
    </source>
</reference>
<dbReference type="EMBL" id="JBHEZZ010000007">
    <property type="protein sequence ID" value="MFC1402764.1"/>
    <property type="molecule type" value="Genomic_DNA"/>
</dbReference>
<accession>A0ABV6UMT4</accession>
<evidence type="ECO:0000313" key="2">
    <source>
        <dbReference type="EMBL" id="MFC1402764.1"/>
    </source>
</evidence>
<comment type="caution">
    <text evidence="2">The sequence shown here is derived from an EMBL/GenBank/DDBJ whole genome shotgun (WGS) entry which is preliminary data.</text>
</comment>